<proteinExistence type="inferred from homology"/>
<dbReference type="SUPFAM" id="SSF47565">
    <property type="entry name" value="Insect pheromone/odorant-binding proteins"/>
    <property type="match status" value="1"/>
</dbReference>
<keyword evidence="7" id="KW-1015">Disulfide bond</keyword>
<protein>
    <submittedName>
        <fullName evidence="8">Uncharacterized protein</fullName>
    </submittedName>
</protein>
<dbReference type="AlphaFoldDB" id="A0A182Y369"/>
<keyword evidence="4" id="KW-0964">Secreted</keyword>
<evidence type="ECO:0000256" key="4">
    <source>
        <dbReference type="ARBA" id="ARBA00022525"/>
    </source>
</evidence>
<dbReference type="Gene3D" id="1.10.238.270">
    <property type="match status" value="1"/>
</dbReference>
<dbReference type="GO" id="GO:0005549">
    <property type="term" value="F:odorant binding"/>
    <property type="evidence" value="ECO:0007669"/>
    <property type="project" value="InterPro"/>
</dbReference>
<reference evidence="9" key="1">
    <citation type="journal article" date="2014" name="Genome Biol.">
        <title>Genome analysis of a major urban malaria vector mosquito, Anopheles stephensi.</title>
        <authorList>
            <person name="Jiang X."/>
            <person name="Peery A."/>
            <person name="Hall A.B."/>
            <person name="Sharma A."/>
            <person name="Chen X.G."/>
            <person name="Waterhouse R.M."/>
            <person name="Komissarov A."/>
            <person name="Riehle M.M."/>
            <person name="Shouche Y."/>
            <person name="Sharakhova M.V."/>
            <person name="Lawson D."/>
            <person name="Pakpour N."/>
            <person name="Arensburger P."/>
            <person name="Davidson V.L."/>
            <person name="Eiglmeier K."/>
            <person name="Emrich S."/>
            <person name="George P."/>
            <person name="Kennedy R.C."/>
            <person name="Mane S.P."/>
            <person name="Maslen G."/>
            <person name="Oringanje C."/>
            <person name="Qi Y."/>
            <person name="Settlage R."/>
            <person name="Tojo M."/>
            <person name="Tubio J.M."/>
            <person name="Unger M.F."/>
            <person name="Wang B."/>
            <person name="Vernick K.D."/>
            <person name="Ribeiro J.M."/>
            <person name="James A.A."/>
            <person name="Michel K."/>
            <person name="Riehle M.A."/>
            <person name="Luckhart S."/>
            <person name="Sharakhov I.V."/>
            <person name="Tu Z."/>
        </authorList>
    </citation>
    <scope>NUCLEOTIDE SEQUENCE [LARGE SCALE GENOMIC DNA]</scope>
    <source>
        <strain evidence="9">Indian</strain>
    </source>
</reference>
<dbReference type="InterPro" id="IPR052295">
    <property type="entry name" value="Odorant-binding_protein"/>
</dbReference>
<evidence type="ECO:0000313" key="8">
    <source>
        <dbReference type="EnsemblMetazoa" id="ASTEI02905-PA"/>
    </source>
</evidence>
<dbReference type="GO" id="GO:0007608">
    <property type="term" value="P:sensory perception of smell"/>
    <property type="evidence" value="ECO:0007669"/>
    <property type="project" value="UniProtKB-KW"/>
</dbReference>
<dbReference type="VEuPathDB" id="VectorBase:ASTEI02905"/>
<dbReference type="VEuPathDB" id="VectorBase:ASTE002717"/>
<dbReference type="VEuPathDB" id="VectorBase:ASTEI20_038823"/>
<name>A0A182Y369_ANOST</name>
<accession>A0A182Y369</accession>
<dbReference type="PANTHER" id="PTHR21066">
    <property type="entry name" value="ODORANT-BINDING PROTEIN 59A-RELATED"/>
    <property type="match status" value="1"/>
</dbReference>
<dbReference type="EnsemblMetazoa" id="ASTEI02905-RA">
    <property type="protein sequence ID" value="ASTEI02905-PA"/>
    <property type="gene ID" value="ASTEI02905"/>
</dbReference>
<keyword evidence="5" id="KW-0716">Sensory transduction</keyword>
<evidence type="ECO:0000256" key="7">
    <source>
        <dbReference type="ARBA" id="ARBA00023157"/>
    </source>
</evidence>
<dbReference type="InterPro" id="IPR036728">
    <property type="entry name" value="PBP_GOBP_sf"/>
</dbReference>
<organism evidence="8 9">
    <name type="scientific">Anopheles stephensi</name>
    <name type="common">Indo-Pakistan malaria mosquito</name>
    <dbReference type="NCBI Taxonomy" id="30069"/>
    <lineage>
        <taxon>Eukaryota</taxon>
        <taxon>Metazoa</taxon>
        <taxon>Ecdysozoa</taxon>
        <taxon>Arthropoda</taxon>
        <taxon>Hexapoda</taxon>
        <taxon>Insecta</taxon>
        <taxon>Pterygota</taxon>
        <taxon>Neoptera</taxon>
        <taxon>Endopterygota</taxon>
        <taxon>Diptera</taxon>
        <taxon>Nematocera</taxon>
        <taxon>Culicoidea</taxon>
        <taxon>Culicidae</taxon>
        <taxon>Anophelinae</taxon>
        <taxon>Anopheles</taxon>
    </lineage>
</organism>
<dbReference type="GO" id="GO:0005576">
    <property type="term" value="C:extracellular region"/>
    <property type="evidence" value="ECO:0007669"/>
    <property type="project" value="UniProtKB-SubCell"/>
</dbReference>
<reference evidence="8" key="2">
    <citation type="submission" date="2020-05" db="UniProtKB">
        <authorList>
            <consortium name="EnsemblMetazoa"/>
        </authorList>
    </citation>
    <scope>IDENTIFICATION</scope>
    <source>
        <strain evidence="8">Indian</strain>
    </source>
</reference>
<keyword evidence="9" id="KW-1185">Reference proteome</keyword>
<comment type="similarity">
    <text evidence="2">Belongs to the PBP/GOBP family.</text>
</comment>
<keyword evidence="3" id="KW-0813">Transport</keyword>
<evidence type="ECO:0000256" key="1">
    <source>
        <dbReference type="ARBA" id="ARBA00004613"/>
    </source>
</evidence>
<dbReference type="OMA" id="SDAQVCC"/>
<evidence type="ECO:0000313" key="9">
    <source>
        <dbReference type="Proteomes" id="UP000076408"/>
    </source>
</evidence>
<sequence length="137" mass="16135">MIIRLKKSDAQVCCMIEHSFPQEPFLECYERHKTSSMNNETIMCIHQCYYEAIGFFSKDEQIQSDKYLTYRDSLDSEKHQTSFTFALKACAQIALDIIKHFAKVEKKPRCSPIPYLFNRCLMEVDIVNCPSDRWIDC</sequence>
<evidence type="ECO:0000256" key="5">
    <source>
        <dbReference type="ARBA" id="ARBA00022606"/>
    </source>
</evidence>
<comment type="subcellular location">
    <subcellularLocation>
        <location evidence="1">Secreted</location>
    </subcellularLocation>
</comment>
<evidence type="ECO:0000256" key="2">
    <source>
        <dbReference type="ARBA" id="ARBA00008098"/>
    </source>
</evidence>
<evidence type="ECO:0000256" key="3">
    <source>
        <dbReference type="ARBA" id="ARBA00022448"/>
    </source>
</evidence>
<evidence type="ECO:0000256" key="6">
    <source>
        <dbReference type="ARBA" id="ARBA00022725"/>
    </source>
</evidence>
<dbReference type="PANTHER" id="PTHR21066:SF3">
    <property type="entry name" value="IP02236P"/>
    <property type="match status" value="1"/>
</dbReference>
<dbReference type="STRING" id="30069.A0A182Y369"/>
<dbReference type="Proteomes" id="UP000076408">
    <property type="component" value="Unassembled WGS sequence"/>
</dbReference>
<keyword evidence="6" id="KW-0552">Olfaction</keyword>